<proteinExistence type="predicted"/>
<dbReference type="EMBL" id="AY596294">
    <property type="protein sequence ID" value="AAV44455.1"/>
    <property type="molecule type" value="Genomic_DNA"/>
</dbReference>
<feature type="compositionally biased region" description="Basic and acidic residues" evidence="1">
    <location>
        <begin position="1"/>
        <end position="11"/>
    </location>
</feature>
<evidence type="ECO:0000313" key="3">
    <source>
        <dbReference type="EMBL" id="AAV44455.1"/>
    </source>
</evidence>
<evidence type="ECO:0000313" key="4">
    <source>
        <dbReference type="Proteomes" id="UP000001169"/>
    </source>
</evidence>
<protein>
    <recommendedName>
        <fullName evidence="2">DUF7344 domain-containing protein</fullName>
    </recommendedName>
</protein>
<keyword evidence="3" id="KW-0614">Plasmid</keyword>
<feature type="domain" description="DUF7344" evidence="2">
    <location>
        <begin position="64"/>
        <end position="140"/>
    </location>
</feature>
<reference evidence="3 4" key="1">
    <citation type="journal article" date="2004" name="Genome Res.">
        <title>Genome sequence of Haloarcula marismortui: a halophilic archaeon from the Dead Sea.</title>
        <authorList>
            <person name="Baliga N.S."/>
            <person name="Bonneau R."/>
            <person name="Facciotti M.T."/>
            <person name="Pan M."/>
            <person name="Glusman G."/>
            <person name="Deutsch E.W."/>
            <person name="Shannon P."/>
            <person name="Chiu Y."/>
            <person name="Weng R.S."/>
            <person name="Gan R.R."/>
            <person name="Hung P."/>
            <person name="Date S.V."/>
            <person name="Marcotte E."/>
            <person name="Hood L."/>
            <person name="Ng W.V."/>
        </authorList>
    </citation>
    <scope>NUCLEOTIDE SEQUENCE [LARGE SCALE GENOMIC DNA]</scope>
    <source>
        <strain evidence="4">ATCC 43049 / DSM 3752 / JCM 8966 / VKM B-1809</strain>
        <plasmid evidence="4">Plasmid pNG500</plasmid>
    </source>
</reference>
<dbReference type="Proteomes" id="UP000001169">
    <property type="component" value="Plasmid pNG500"/>
</dbReference>
<dbReference type="KEGG" id="hma:pNG5033"/>
<gene>
    <name evidence="3" type="ordered locus">pNG5033</name>
</gene>
<feature type="region of interest" description="Disordered" evidence="1">
    <location>
        <begin position="1"/>
        <end position="32"/>
    </location>
</feature>
<dbReference type="AlphaFoldDB" id="Q5V7I6"/>
<dbReference type="Pfam" id="PF24035">
    <property type="entry name" value="DUF7344"/>
    <property type="match status" value="1"/>
</dbReference>
<dbReference type="HOGENOM" id="CLU_1607095_0_0_2"/>
<accession>Q5V7I6</accession>
<organism evidence="3 4">
    <name type="scientific">Haloarcula marismortui (strain ATCC 43049 / DSM 3752 / JCM 8966 / VKM B-1809)</name>
    <name type="common">Halobacterium marismortui</name>
    <dbReference type="NCBI Taxonomy" id="272569"/>
    <lineage>
        <taxon>Archaea</taxon>
        <taxon>Methanobacteriati</taxon>
        <taxon>Methanobacteriota</taxon>
        <taxon>Stenosarchaea group</taxon>
        <taxon>Halobacteria</taxon>
        <taxon>Halobacteriales</taxon>
        <taxon>Haloarculaceae</taxon>
        <taxon>Haloarcula</taxon>
    </lineage>
</organism>
<evidence type="ECO:0000259" key="2">
    <source>
        <dbReference type="Pfam" id="PF24035"/>
    </source>
</evidence>
<dbReference type="InterPro" id="IPR055768">
    <property type="entry name" value="DUF7344"/>
</dbReference>
<keyword evidence="4" id="KW-1185">Reference proteome</keyword>
<geneLocation type="plasmid" evidence="3 4">
    <name>pNG500</name>
</geneLocation>
<name>Q5V7I6_HALMA</name>
<dbReference type="PATRIC" id="fig|272569.17.peg.201"/>
<evidence type="ECO:0000256" key="1">
    <source>
        <dbReference type="SAM" id="MobiDB-lite"/>
    </source>
</evidence>
<sequence length="165" mass="18405">MRSFQRHEATQRPRLGICRGPGKLYRPRKQHRRCGGGRMLKRLLSNDDEPEPPAVSVPFDALLDIAQSERRRQCLRTVNEHGRLELTDLAEIVAAAEVGTDRDQLQSQQRKRVYVSLYQTHIAKLDNTGLVRWSQTNGTVCATAETGPAVGALNDLADRTTGGDC</sequence>
<dbReference type="EnsemblBacteria" id="AAV44455">
    <property type="protein sequence ID" value="AAV44455"/>
    <property type="gene ID" value="pNG5033"/>
</dbReference>